<gene>
    <name evidence="1" type="ORF">P8609_10935</name>
</gene>
<evidence type="ECO:0000313" key="2">
    <source>
        <dbReference type="Proteomes" id="UP001233535"/>
    </source>
</evidence>
<dbReference type="Proteomes" id="UP001233535">
    <property type="component" value="Unassembled WGS sequence"/>
</dbReference>
<accession>A0ABU1CE73</accession>
<reference evidence="1 2" key="1">
    <citation type="submission" date="2023-04" db="EMBL/GenBank/DDBJ databases">
        <title>Lysobacter sp. strain UC isolated from soil sample.</title>
        <authorList>
            <person name="Choksket S."/>
            <person name="Harshvardhan F."/>
            <person name="Rana R."/>
            <person name="Patil P.B."/>
            <person name="Korpole S."/>
        </authorList>
    </citation>
    <scope>NUCLEOTIDE SEQUENCE [LARGE SCALE GENOMIC DNA]</scope>
    <source>
        <strain evidence="1 2">UC</strain>
    </source>
</reference>
<name>A0ABU1CE73_9GAMM</name>
<dbReference type="RefSeq" id="WP_309262632.1">
    <property type="nucleotide sequence ID" value="NZ_JARUHG010000003.1"/>
</dbReference>
<keyword evidence="2" id="KW-1185">Reference proteome</keyword>
<sequence>MFDVHADPNAKFLVTTAPRFAKGGPWDSSDYLLDALRTDPNNIHKRLGDGYYEQRLVMEQIFQLTGRRSLNGDGDANAQYRALMDNAATTADRLGLQLGAPLTSAQVAALDSDIVWLVEQEVNGQKVLIPVVYLSKATAERMAANGALIDGDTLAINAAGTLHNDGTLSANRSAFLSADTLINDGKINGGAFTGITTRGDTINTGRIEGDAIAIDAGGSVINGVRFDGINATAGVINAGAGGLQIDAKVDVINQGQMASAGHAVVAAGRDFVQGMATSNATAGTVSAPAGSLTTGGSAVVTTGRDMILDQSSIEAGGHVLIDVGRDGVFNASTVDAGGALAIHTGGDLLSTAITDTATTTSVQKAGRRTTTTTITGQTVTGSTFRNGSHMTLGSEGSMILQSADLMAGGSAHWQAATSPCWPPPKPTPRTSELRAATPGAIAGSRRGALILQNLCDGFSGRRKTLVSVATLRATLIEKLVSPSPDS</sequence>
<protein>
    <submittedName>
        <fullName evidence="1">S-layer family protein</fullName>
    </submittedName>
</protein>
<dbReference type="EMBL" id="JARUHG010000003">
    <property type="protein sequence ID" value="MDR0183477.1"/>
    <property type="molecule type" value="Genomic_DNA"/>
</dbReference>
<comment type="caution">
    <text evidence="1">The sequence shown here is derived from an EMBL/GenBank/DDBJ whole genome shotgun (WGS) entry which is preliminary data.</text>
</comment>
<proteinExistence type="predicted"/>
<organism evidence="1 2">
    <name type="scientific">Lysobacter arvi</name>
    <dbReference type="NCBI Taxonomy" id="3038776"/>
    <lineage>
        <taxon>Bacteria</taxon>
        <taxon>Pseudomonadati</taxon>
        <taxon>Pseudomonadota</taxon>
        <taxon>Gammaproteobacteria</taxon>
        <taxon>Lysobacterales</taxon>
        <taxon>Lysobacteraceae</taxon>
        <taxon>Lysobacter</taxon>
    </lineage>
</organism>
<evidence type="ECO:0000313" key="1">
    <source>
        <dbReference type="EMBL" id="MDR0183477.1"/>
    </source>
</evidence>